<dbReference type="SMART" id="SM00228">
    <property type="entry name" value="PDZ"/>
    <property type="match status" value="3"/>
</dbReference>
<organism evidence="3 4">
    <name type="scientific">Bursaphelenchus xylophilus</name>
    <name type="common">Pinewood nematode worm</name>
    <name type="synonym">Aphelenchoides xylophilus</name>
    <dbReference type="NCBI Taxonomy" id="6326"/>
    <lineage>
        <taxon>Eukaryota</taxon>
        <taxon>Metazoa</taxon>
        <taxon>Ecdysozoa</taxon>
        <taxon>Nematoda</taxon>
        <taxon>Chromadorea</taxon>
        <taxon>Rhabditida</taxon>
        <taxon>Tylenchina</taxon>
        <taxon>Tylenchomorpha</taxon>
        <taxon>Aphelenchoidea</taxon>
        <taxon>Aphelenchoididae</taxon>
        <taxon>Bursaphelenchus</taxon>
    </lineage>
</organism>
<dbReference type="AlphaFoldDB" id="A0A811JYK1"/>
<feature type="compositionally biased region" description="Polar residues" evidence="1">
    <location>
        <begin position="362"/>
        <end position="371"/>
    </location>
</feature>
<accession>A0A811JYK1</accession>
<protein>
    <submittedName>
        <fullName evidence="3">(pine wood nematode) hypothetical protein</fullName>
    </submittedName>
</protein>
<feature type="compositionally biased region" description="Polar residues" evidence="1">
    <location>
        <begin position="279"/>
        <end position="289"/>
    </location>
</feature>
<feature type="compositionally biased region" description="Basic and acidic residues" evidence="1">
    <location>
        <begin position="423"/>
        <end position="448"/>
    </location>
</feature>
<name>A0A811JYK1_BURXY</name>
<evidence type="ECO:0000256" key="1">
    <source>
        <dbReference type="SAM" id="MobiDB-lite"/>
    </source>
</evidence>
<dbReference type="EMBL" id="CAJFCV020000001">
    <property type="protein sequence ID" value="CAG9080528.1"/>
    <property type="molecule type" value="Genomic_DNA"/>
</dbReference>
<evidence type="ECO:0000259" key="2">
    <source>
        <dbReference type="PROSITE" id="PS50106"/>
    </source>
</evidence>
<feature type="compositionally biased region" description="Low complexity" evidence="1">
    <location>
        <begin position="203"/>
        <end position="214"/>
    </location>
</feature>
<feature type="region of interest" description="Disordered" evidence="1">
    <location>
        <begin position="462"/>
        <end position="493"/>
    </location>
</feature>
<dbReference type="Pfam" id="PF00595">
    <property type="entry name" value="PDZ"/>
    <property type="match status" value="2"/>
</dbReference>
<keyword evidence="4" id="KW-1185">Reference proteome</keyword>
<feature type="region of interest" description="Disordered" evidence="1">
    <location>
        <begin position="404"/>
        <end position="448"/>
    </location>
</feature>
<feature type="domain" description="PDZ" evidence="2">
    <location>
        <begin position="542"/>
        <end position="627"/>
    </location>
</feature>
<dbReference type="Proteomes" id="UP000659654">
    <property type="component" value="Unassembled WGS sequence"/>
</dbReference>
<dbReference type="PANTHER" id="PTHR11324">
    <property type="entry name" value="IL16-RELATED"/>
    <property type="match status" value="1"/>
</dbReference>
<dbReference type="Gene3D" id="2.30.42.10">
    <property type="match status" value="3"/>
</dbReference>
<dbReference type="PANTHER" id="PTHR11324:SF16">
    <property type="entry name" value="PDZ DOMAIN-CONTAINING PROTEIN 2"/>
    <property type="match status" value="1"/>
</dbReference>
<feature type="domain" description="PDZ" evidence="2">
    <location>
        <begin position="656"/>
        <end position="728"/>
    </location>
</feature>
<feature type="domain" description="PDZ" evidence="2">
    <location>
        <begin position="75"/>
        <end position="162"/>
    </location>
</feature>
<evidence type="ECO:0000313" key="3">
    <source>
        <dbReference type="EMBL" id="CAD5208176.1"/>
    </source>
</evidence>
<feature type="region of interest" description="Disordered" evidence="1">
    <location>
        <begin position="275"/>
        <end position="387"/>
    </location>
</feature>
<gene>
    <name evidence="3" type="ORF">BXYJ_LOCUS412</name>
</gene>
<dbReference type="PROSITE" id="PS50106">
    <property type="entry name" value="PDZ"/>
    <property type="match status" value="3"/>
</dbReference>
<evidence type="ECO:0000313" key="4">
    <source>
        <dbReference type="Proteomes" id="UP000659654"/>
    </source>
</evidence>
<reference evidence="3" key="1">
    <citation type="submission" date="2020-09" db="EMBL/GenBank/DDBJ databases">
        <authorList>
            <person name="Kikuchi T."/>
        </authorList>
    </citation>
    <scope>NUCLEOTIDE SEQUENCE</scope>
    <source>
        <strain evidence="3">Ka4C1</strain>
    </source>
</reference>
<dbReference type="OrthoDB" id="42382at2759"/>
<dbReference type="SUPFAM" id="SSF50156">
    <property type="entry name" value="PDZ domain-like"/>
    <property type="match status" value="3"/>
</dbReference>
<dbReference type="EMBL" id="CAJFDI010000001">
    <property type="protein sequence ID" value="CAD5208176.1"/>
    <property type="molecule type" value="Genomic_DNA"/>
</dbReference>
<dbReference type="InterPro" id="IPR036034">
    <property type="entry name" value="PDZ_sf"/>
</dbReference>
<sequence>MRVADFERPFTERSLVPILQRRSSSAEDLRFLHWRRRKDDTELRRDRNYNNVFLRTKRNLVKKILRSPAKMAHAKLVLKRRSMNERLGIGIAIETNDLTDRVVSVRVEQIEEGSVAHMAGLEAGDRILEVDGQEVHECNREECLSLFQNARLQCILIILPGQFVDAIHRMNTTQRAARYHEREPRFFGMRRTRTENPNGFGYVSVFSQQPSSSSENTNRSFRAAGRGILSSTSTQNSTFLDEMDRKVLSKFNAHRSQSEHAGRESPLDGLSTRYERQQAKPTETQTQTILVADAPTNKYMGNGKSADSLMTDEDDDESDRSSSQTDGNVRMNDATLTRNACRKSRLSESEDSAVPHELASLSPISCSSGSDQWKHEQNQCGQTDELDPSALPVRNLILRFDQQAKSQAQNPLPPIRHRSQSQQRHEFHADSDEIRSEASSENYEPKMDDRLKILTLTPPRTLSESSFVSTSTRRGQYHSPLSSASSTHQPSNNQRLLSQLDKEANFRLNRRRHNFEEKPTEEQLAEIRQFLGASFEKYHIFGVTLNRPAGYECGSVGLLLISPPTTNQISIQRVTTASIADRDDRMQKGDLVFYIHGEFTGHMDINDARTLLKSEASSIPLIIGREMRPGMRMVQDQGQTFEDDPNLYIYSEEPVEIVLEKCDIGVGFSLTGGEESHFGRRPIVVKKIFLAGEAAKCKNLAIGDEIRRINDQPMQGMTQIEAWNFLKSRPTGPIRFQIHKLIARKAQL</sequence>
<dbReference type="InterPro" id="IPR001478">
    <property type="entry name" value="PDZ"/>
</dbReference>
<dbReference type="CDD" id="cd00136">
    <property type="entry name" value="PDZ_canonical"/>
    <property type="match status" value="1"/>
</dbReference>
<dbReference type="Proteomes" id="UP000582659">
    <property type="component" value="Unassembled WGS sequence"/>
</dbReference>
<proteinExistence type="predicted"/>
<comment type="caution">
    <text evidence="3">The sequence shown here is derived from an EMBL/GenBank/DDBJ whole genome shotgun (WGS) entry which is preliminary data.</text>
</comment>
<feature type="region of interest" description="Disordered" evidence="1">
    <location>
        <begin position="201"/>
        <end position="228"/>
    </location>
</feature>
<dbReference type="SMR" id="A0A811JYK1"/>